<dbReference type="RefSeq" id="XP_013755710.1">
    <property type="nucleotide sequence ID" value="XM_013900256.1"/>
</dbReference>
<reference evidence="1 2" key="1">
    <citation type="submission" date="2010-05" db="EMBL/GenBank/DDBJ databases">
        <title>The Genome Sequence of Thecamonas trahens ATCC 50062.</title>
        <authorList>
            <consortium name="The Broad Institute Genome Sequencing Platform"/>
            <person name="Russ C."/>
            <person name="Cuomo C."/>
            <person name="Shea T."/>
            <person name="Young S.K."/>
            <person name="Zeng Q."/>
            <person name="Koehrsen M."/>
            <person name="Haas B."/>
            <person name="Borodovsky M."/>
            <person name="Guigo R."/>
            <person name="Alvarado L."/>
            <person name="Berlin A."/>
            <person name="Bochicchio J."/>
            <person name="Borenstein D."/>
            <person name="Chapman S."/>
            <person name="Chen Z."/>
            <person name="Freedman E."/>
            <person name="Gellesch M."/>
            <person name="Goldberg J."/>
            <person name="Griggs A."/>
            <person name="Gujja S."/>
            <person name="Heilman E."/>
            <person name="Heiman D."/>
            <person name="Hepburn T."/>
            <person name="Howarth C."/>
            <person name="Jen D."/>
            <person name="Larson L."/>
            <person name="Mehta T."/>
            <person name="Park D."/>
            <person name="Pearson M."/>
            <person name="Roberts A."/>
            <person name="Saif S."/>
            <person name="Shenoy N."/>
            <person name="Sisk P."/>
            <person name="Stolte C."/>
            <person name="Sykes S."/>
            <person name="Thomson T."/>
            <person name="Walk T."/>
            <person name="White J."/>
            <person name="Yandava C."/>
            <person name="Burger G."/>
            <person name="Gray M.W."/>
            <person name="Holland P.W.H."/>
            <person name="King N."/>
            <person name="Lang F.B.F."/>
            <person name="Roger A.J."/>
            <person name="Ruiz-Trillo I."/>
            <person name="Lander E."/>
            <person name="Nusbaum C."/>
        </authorList>
    </citation>
    <scope>NUCLEOTIDE SEQUENCE [LARGE SCALE GENOMIC DNA]</scope>
    <source>
        <strain evidence="1 2">ATCC 50062</strain>
    </source>
</reference>
<dbReference type="AlphaFoldDB" id="A0A0L0DIB6"/>
<dbReference type="Pfam" id="PF08520">
    <property type="entry name" value="Mitofissin"/>
    <property type="match status" value="1"/>
</dbReference>
<sequence>MLVTTTVVSASLKGLAVSTGLAVFRRLSGFRLRTAAIGHRRIRAAAEGYLQAGEWTATAIAAQRRKAAELANRRSKAA</sequence>
<evidence type="ECO:0000313" key="1">
    <source>
        <dbReference type="EMBL" id="KNC51846.1"/>
    </source>
</evidence>
<protein>
    <submittedName>
        <fullName evidence="1">Uncharacterized protein</fullName>
    </submittedName>
</protein>
<dbReference type="Proteomes" id="UP000054408">
    <property type="component" value="Unassembled WGS sequence"/>
</dbReference>
<keyword evidence="2" id="KW-1185">Reference proteome</keyword>
<dbReference type="InterPro" id="IPR013726">
    <property type="entry name" value="Mitofissin"/>
</dbReference>
<organism evidence="1 2">
    <name type="scientific">Thecamonas trahens ATCC 50062</name>
    <dbReference type="NCBI Taxonomy" id="461836"/>
    <lineage>
        <taxon>Eukaryota</taxon>
        <taxon>Apusozoa</taxon>
        <taxon>Apusomonadida</taxon>
        <taxon>Apusomonadidae</taxon>
        <taxon>Thecamonas</taxon>
    </lineage>
</organism>
<name>A0A0L0DIB6_THETB</name>
<evidence type="ECO:0000313" key="2">
    <source>
        <dbReference type="Proteomes" id="UP000054408"/>
    </source>
</evidence>
<dbReference type="GeneID" id="25566746"/>
<proteinExistence type="predicted"/>
<gene>
    <name evidence="1" type="ORF">AMSG_07935</name>
</gene>
<accession>A0A0L0DIB6</accession>
<dbReference type="EMBL" id="GL349470">
    <property type="protein sequence ID" value="KNC51846.1"/>
    <property type="molecule type" value="Genomic_DNA"/>
</dbReference>